<dbReference type="Gene3D" id="2.30.110.10">
    <property type="entry name" value="Electron Transport, Fmn-binding Protein, Chain A"/>
    <property type="match status" value="1"/>
</dbReference>
<comment type="caution">
    <text evidence="2">The sequence shown here is derived from an EMBL/GenBank/DDBJ whole genome shotgun (WGS) entry which is preliminary data.</text>
</comment>
<dbReference type="OrthoDB" id="9792542at2"/>
<dbReference type="RefSeq" id="WP_106058996.1">
    <property type="nucleotide sequence ID" value="NZ_PVXQ01000007.1"/>
</dbReference>
<name>A0A2T0BHZ1_9CLOT</name>
<dbReference type="Pfam" id="PF01243">
    <property type="entry name" value="PNPOx_N"/>
    <property type="match status" value="1"/>
</dbReference>
<dbReference type="InterPro" id="IPR012349">
    <property type="entry name" value="Split_barrel_FMN-bd"/>
</dbReference>
<dbReference type="InterPro" id="IPR011576">
    <property type="entry name" value="Pyridox_Oxase_N"/>
</dbReference>
<sequence length="134" mass="15464">MEDILEFLSSNPVFYFATVDGDEPKIRPFGFHMEYEGKLYFGIDSQKETYKQLKVNSKFEVCTASRDGNWIRIKAEAIFDERAQVLEKAFENTPSLKEIYTKKNGPRFILFYASKGSALIEDMSGNKEVYSISE</sequence>
<dbReference type="EMBL" id="PVXQ01000007">
    <property type="protein sequence ID" value="PRR83422.1"/>
    <property type="molecule type" value="Genomic_DNA"/>
</dbReference>
<proteinExistence type="predicted"/>
<evidence type="ECO:0000313" key="3">
    <source>
        <dbReference type="Proteomes" id="UP000239471"/>
    </source>
</evidence>
<evidence type="ECO:0000313" key="2">
    <source>
        <dbReference type="EMBL" id="PRR83422.1"/>
    </source>
</evidence>
<dbReference type="PANTHER" id="PTHR34818">
    <property type="entry name" value="PROTEIN BLI-3"/>
    <property type="match status" value="1"/>
</dbReference>
<dbReference type="AlphaFoldDB" id="A0A2T0BHZ1"/>
<accession>A0A2T0BHZ1</accession>
<feature type="domain" description="Pyridoxamine 5'-phosphate oxidase N-terminal" evidence="1">
    <location>
        <begin position="2"/>
        <end position="89"/>
    </location>
</feature>
<reference evidence="2 3" key="1">
    <citation type="submission" date="2018-03" db="EMBL/GenBank/DDBJ databases">
        <title>Genome sequence of Clostridium vincentii DSM 10228.</title>
        <authorList>
            <person name="Poehlein A."/>
            <person name="Daniel R."/>
        </authorList>
    </citation>
    <scope>NUCLEOTIDE SEQUENCE [LARGE SCALE GENOMIC DNA]</scope>
    <source>
        <strain evidence="2 3">DSM 10228</strain>
    </source>
</reference>
<gene>
    <name evidence="2" type="ORF">CLVI_09700</name>
</gene>
<dbReference type="InterPro" id="IPR052917">
    <property type="entry name" value="Stress-Dev_Protein"/>
</dbReference>
<organism evidence="2 3">
    <name type="scientific">Clostridium vincentii</name>
    <dbReference type="NCBI Taxonomy" id="52704"/>
    <lineage>
        <taxon>Bacteria</taxon>
        <taxon>Bacillati</taxon>
        <taxon>Bacillota</taxon>
        <taxon>Clostridia</taxon>
        <taxon>Eubacteriales</taxon>
        <taxon>Clostridiaceae</taxon>
        <taxon>Clostridium</taxon>
    </lineage>
</organism>
<evidence type="ECO:0000259" key="1">
    <source>
        <dbReference type="Pfam" id="PF01243"/>
    </source>
</evidence>
<dbReference type="PANTHER" id="PTHR34818:SF1">
    <property type="entry name" value="PROTEIN BLI-3"/>
    <property type="match status" value="1"/>
</dbReference>
<dbReference type="SUPFAM" id="SSF50475">
    <property type="entry name" value="FMN-binding split barrel"/>
    <property type="match status" value="1"/>
</dbReference>
<dbReference type="Proteomes" id="UP000239471">
    <property type="component" value="Unassembled WGS sequence"/>
</dbReference>
<keyword evidence="3" id="KW-1185">Reference proteome</keyword>
<protein>
    <submittedName>
        <fullName evidence="2">Pyridoxamine 5'-phosphate oxidase</fullName>
    </submittedName>
</protein>